<dbReference type="EMBL" id="CP032683">
    <property type="protein sequence ID" value="AYK16151.1"/>
    <property type="molecule type" value="Genomic_DNA"/>
</dbReference>
<feature type="transmembrane region" description="Helical" evidence="1">
    <location>
        <begin position="135"/>
        <end position="155"/>
    </location>
</feature>
<dbReference type="AlphaFoldDB" id="A0A660HUU2"/>
<reference evidence="2" key="2">
    <citation type="submission" date="2018-10" db="EMBL/GenBank/DDBJ databases">
        <authorList>
            <person name="Fischer M.A."/>
            <person name="Kern T."/>
            <person name="Deppenmeier U."/>
            <person name="Schmitz R.A."/>
            <person name="Rother M."/>
        </authorList>
    </citation>
    <scope>NUCLEOTIDE SEQUENCE</scope>
    <source>
        <strain evidence="2">E03.2</strain>
    </source>
</reference>
<gene>
    <name evidence="2" type="ORF">AOB57_013990</name>
    <name evidence="3" type="ORF">GX302_02390</name>
</gene>
<keyword evidence="1" id="KW-0472">Membrane</keyword>
<feature type="transmembrane region" description="Helical" evidence="1">
    <location>
        <begin position="82"/>
        <end position="103"/>
    </location>
</feature>
<dbReference type="Pfam" id="PF03729">
    <property type="entry name" value="DUF308"/>
    <property type="match status" value="2"/>
</dbReference>
<evidence type="ECO:0000313" key="4">
    <source>
        <dbReference type="Proteomes" id="UP000053087"/>
    </source>
</evidence>
<protein>
    <submittedName>
        <fullName evidence="2">HdeD family acid-resistance protein</fullName>
    </submittedName>
</protein>
<dbReference type="Proteomes" id="UP000585579">
    <property type="component" value="Unassembled WGS sequence"/>
</dbReference>
<feature type="transmembrane region" description="Helical" evidence="1">
    <location>
        <begin position="161"/>
        <end position="184"/>
    </location>
</feature>
<feature type="transmembrane region" description="Helical" evidence="1">
    <location>
        <begin position="25"/>
        <end position="45"/>
    </location>
</feature>
<feature type="transmembrane region" description="Helical" evidence="1">
    <location>
        <begin position="51"/>
        <end position="75"/>
    </location>
</feature>
<dbReference type="GO" id="GO:0005886">
    <property type="term" value="C:plasma membrane"/>
    <property type="evidence" value="ECO:0007669"/>
    <property type="project" value="TreeGrafter"/>
</dbReference>
<accession>A0A660HUU2</accession>
<dbReference type="KEGG" id="mfz:AOB57_013990"/>
<name>A0A660HUU2_9EURY</name>
<dbReference type="Proteomes" id="UP000053087">
    <property type="component" value="Chromosome"/>
</dbReference>
<keyword evidence="4" id="KW-1185">Reference proteome</keyword>
<dbReference type="EMBL" id="JAAYQL010000014">
    <property type="protein sequence ID" value="NLK31713.1"/>
    <property type="molecule type" value="Genomic_DNA"/>
</dbReference>
<evidence type="ECO:0000313" key="2">
    <source>
        <dbReference type="EMBL" id="AYK16151.1"/>
    </source>
</evidence>
<keyword evidence="1" id="KW-0812">Transmembrane</keyword>
<dbReference type="InterPro" id="IPR005325">
    <property type="entry name" value="DUF308_memb"/>
</dbReference>
<proteinExistence type="predicted"/>
<evidence type="ECO:0000313" key="5">
    <source>
        <dbReference type="Proteomes" id="UP000585579"/>
    </source>
</evidence>
<organism evidence="2 4">
    <name type="scientific">Methanosarcina flavescens</name>
    <dbReference type="NCBI Taxonomy" id="1715806"/>
    <lineage>
        <taxon>Archaea</taxon>
        <taxon>Methanobacteriati</taxon>
        <taxon>Methanobacteriota</taxon>
        <taxon>Stenosarchaea group</taxon>
        <taxon>Methanomicrobia</taxon>
        <taxon>Methanosarcinales</taxon>
        <taxon>Methanosarcinaceae</taxon>
        <taxon>Methanosarcina</taxon>
    </lineage>
</organism>
<feature type="transmembrane region" description="Helical" evidence="1">
    <location>
        <begin position="109"/>
        <end position="128"/>
    </location>
</feature>
<evidence type="ECO:0000256" key="1">
    <source>
        <dbReference type="SAM" id="Phobius"/>
    </source>
</evidence>
<dbReference type="OrthoDB" id="137866at2157"/>
<dbReference type="PANTHER" id="PTHR34989:SF1">
    <property type="entry name" value="PROTEIN HDED"/>
    <property type="match status" value="1"/>
</dbReference>
<sequence length="190" mass="20700">MEQPVDTDSRIELKVPQEPKVPQELWWSVLLEGIIATIIGIFLLYEPIATTILLVQILAIFWLVEGIFSVIKALIFTKNGKWKLLSGILSIIVGVVILMYPIISPYIVLRLLMVFIGILALVNGAVIITSALKGGGWGTGILGVLTIVLGLLLLTNSLAGVIVLPWVFGVFFVIGGIGAIIWGIKMRTRK</sequence>
<dbReference type="GeneID" id="53689232"/>
<keyword evidence="1" id="KW-1133">Transmembrane helix</keyword>
<dbReference type="RefSeq" id="WP_054298202.1">
    <property type="nucleotide sequence ID" value="NZ_CP032683.1"/>
</dbReference>
<reference evidence="2 4" key="1">
    <citation type="journal article" date="2016" name="Int. J. Syst. Evol. Microbiol.">
        <title>Methanosarcina flavescens sp. nov., a methanogenic archaeon isolated from a full-scale anaerobic digester.</title>
        <authorList>
            <person name="Kern T."/>
            <person name="Fischer M.A."/>
            <person name="Deppenmeier U."/>
            <person name="Schmitz R.A."/>
            <person name="Rother M."/>
        </authorList>
    </citation>
    <scope>NUCLEOTIDE SEQUENCE [LARGE SCALE GENOMIC DNA]</scope>
    <source>
        <strain evidence="2 4">E03.2</strain>
    </source>
</reference>
<reference evidence="3 5" key="3">
    <citation type="journal article" date="2020" name="Biotechnol. Biofuels">
        <title>New insights from the biogas microbiome by comprehensive genome-resolved metagenomics of nearly 1600 species originating from multiple anaerobic digesters.</title>
        <authorList>
            <person name="Campanaro S."/>
            <person name="Treu L."/>
            <person name="Rodriguez-R L.M."/>
            <person name="Kovalovszki A."/>
            <person name="Ziels R.M."/>
            <person name="Maus I."/>
            <person name="Zhu X."/>
            <person name="Kougias P.G."/>
            <person name="Basile A."/>
            <person name="Luo G."/>
            <person name="Schluter A."/>
            <person name="Konstantinidis K.T."/>
            <person name="Angelidaki I."/>
        </authorList>
    </citation>
    <scope>NUCLEOTIDE SEQUENCE [LARGE SCALE GENOMIC DNA]</scope>
    <source>
        <strain evidence="3">AS22ysBPME_46</strain>
    </source>
</reference>
<dbReference type="PANTHER" id="PTHR34989">
    <property type="entry name" value="PROTEIN HDED"/>
    <property type="match status" value="1"/>
</dbReference>
<evidence type="ECO:0000313" key="3">
    <source>
        <dbReference type="EMBL" id="NLK31713.1"/>
    </source>
</evidence>
<dbReference type="InterPro" id="IPR052712">
    <property type="entry name" value="Acid_resist_chaperone_HdeD"/>
</dbReference>